<name>A0A6J7M260_9ZZZZ</name>
<organism evidence="2">
    <name type="scientific">freshwater metagenome</name>
    <dbReference type="NCBI Taxonomy" id="449393"/>
    <lineage>
        <taxon>unclassified sequences</taxon>
        <taxon>metagenomes</taxon>
        <taxon>ecological metagenomes</taxon>
    </lineage>
</organism>
<evidence type="ECO:0000313" key="1">
    <source>
        <dbReference type="EMBL" id="CAB4827480.1"/>
    </source>
</evidence>
<sequence length="54" mass="5652">MPRLARLSSSVAMTIAVYSPSPPVENPPYSSGIERPNAPISASPLMMFSGTSSL</sequence>
<dbReference type="EMBL" id="CAFAAJ010000272">
    <property type="protein sequence ID" value="CAB4827480.1"/>
    <property type="molecule type" value="Genomic_DNA"/>
</dbReference>
<reference evidence="2" key="1">
    <citation type="submission" date="2020-05" db="EMBL/GenBank/DDBJ databases">
        <authorList>
            <person name="Chiriac C."/>
            <person name="Salcher M."/>
            <person name="Ghai R."/>
            <person name="Kavagutti S V."/>
        </authorList>
    </citation>
    <scope>NUCLEOTIDE SEQUENCE</scope>
</reference>
<proteinExistence type="predicted"/>
<gene>
    <name evidence="1" type="ORF">UFOPK3001_02569</name>
    <name evidence="2" type="ORF">UFOPK3954_00169</name>
</gene>
<protein>
    <submittedName>
        <fullName evidence="2">Unannotated protein</fullName>
    </submittedName>
</protein>
<dbReference type="EMBL" id="CAFBON010000009">
    <property type="protein sequence ID" value="CAB4974751.1"/>
    <property type="molecule type" value="Genomic_DNA"/>
</dbReference>
<dbReference type="AlphaFoldDB" id="A0A6J7M260"/>
<accession>A0A6J7M260</accession>
<evidence type="ECO:0000313" key="2">
    <source>
        <dbReference type="EMBL" id="CAB4974751.1"/>
    </source>
</evidence>